<dbReference type="InterPro" id="IPR038461">
    <property type="entry name" value="Schlafen_AlbA_2_dom_sf"/>
</dbReference>
<feature type="domain" description="Schlafen AlbA-2" evidence="1">
    <location>
        <begin position="12"/>
        <end position="125"/>
    </location>
</feature>
<dbReference type="GO" id="GO:0005524">
    <property type="term" value="F:ATP binding"/>
    <property type="evidence" value="ECO:0007669"/>
    <property type="project" value="UniProtKB-KW"/>
</dbReference>
<dbReference type="Gene3D" id="3.30.950.30">
    <property type="entry name" value="Schlafen, AAA domain"/>
    <property type="match status" value="1"/>
</dbReference>
<sequence>MQEMYLLILQGEGEKLEFKKTITHPARIARTLVSFANTRGGQILVGVQDDGTICGADPEEEKYTLDKAIHSFCEPPVQVIYEEVDMDEGTILKVIIPESDTKPHLAKVKEDDWRSYIRVKDESVQTSKMVEKSLTLEPATESIEDVVDHQQQRILELLKKYRKLTIKDFMHMANLSKQRARRLLVYMVLQGQIRMHDKEKEPFYTLS</sequence>
<protein>
    <submittedName>
        <fullName evidence="2">ATP-binding protein</fullName>
    </submittedName>
</protein>
<evidence type="ECO:0000259" key="1">
    <source>
        <dbReference type="Pfam" id="PF04326"/>
    </source>
</evidence>
<dbReference type="PANTHER" id="PTHR30595:SF6">
    <property type="entry name" value="SCHLAFEN ALBA-2 DOMAIN-CONTAINING PROTEIN"/>
    <property type="match status" value="1"/>
</dbReference>
<dbReference type="PANTHER" id="PTHR30595">
    <property type="entry name" value="GLPR-RELATED TRANSCRIPTIONAL REPRESSOR"/>
    <property type="match status" value="1"/>
</dbReference>
<comment type="caution">
    <text evidence="2">The sequence shown here is derived from an EMBL/GenBank/DDBJ whole genome shotgun (WGS) entry which is preliminary data.</text>
</comment>
<evidence type="ECO:0000313" key="2">
    <source>
        <dbReference type="EMBL" id="KAA3438347.1"/>
    </source>
</evidence>
<keyword evidence="2" id="KW-0067">ATP-binding</keyword>
<gene>
    <name evidence="2" type="ORF">FOA19_13955</name>
</gene>
<dbReference type="RefSeq" id="WP_149091405.1">
    <property type="nucleotide sequence ID" value="NZ_VKKY01000002.1"/>
</dbReference>
<organism evidence="2 3">
    <name type="scientific">Rufibacter hautae</name>
    <dbReference type="NCBI Taxonomy" id="2595005"/>
    <lineage>
        <taxon>Bacteria</taxon>
        <taxon>Pseudomonadati</taxon>
        <taxon>Bacteroidota</taxon>
        <taxon>Cytophagia</taxon>
        <taxon>Cytophagales</taxon>
        <taxon>Hymenobacteraceae</taxon>
        <taxon>Rufibacter</taxon>
    </lineage>
</organism>
<dbReference type="Proteomes" id="UP000324133">
    <property type="component" value="Unassembled WGS sequence"/>
</dbReference>
<keyword evidence="3" id="KW-1185">Reference proteome</keyword>
<evidence type="ECO:0000313" key="3">
    <source>
        <dbReference type="Proteomes" id="UP000324133"/>
    </source>
</evidence>
<accession>A0A5B6TD14</accession>
<reference evidence="2 3" key="1">
    <citation type="submission" date="2019-07" db="EMBL/GenBank/DDBJ databases">
        <title>Rufibacter sp. nov., isolated from lake sediment.</title>
        <authorList>
            <person name="Qu J.-H."/>
        </authorList>
    </citation>
    <scope>NUCLEOTIDE SEQUENCE [LARGE SCALE GENOMIC DNA]</scope>
    <source>
        <strain evidence="2 3">NBS58-1</strain>
    </source>
</reference>
<keyword evidence="2" id="KW-0547">Nucleotide-binding</keyword>
<dbReference type="OrthoDB" id="9810282at2"/>
<dbReference type="InterPro" id="IPR007421">
    <property type="entry name" value="Schlafen_AlbA_2_dom"/>
</dbReference>
<proteinExistence type="predicted"/>
<name>A0A5B6TD14_9BACT</name>
<dbReference type="EMBL" id="VKKY01000002">
    <property type="protein sequence ID" value="KAA3438347.1"/>
    <property type="molecule type" value="Genomic_DNA"/>
</dbReference>
<dbReference type="AlphaFoldDB" id="A0A5B6TD14"/>
<dbReference type="Pfam" id="PF04326">
    <property type="entry name" value="SLFN_AlbA_2"/>
    <property type="match status" value="1"/>
</dbReference>